<feature type="signal peptide" evidence="1">
    <location>
        <begin position="1"/>
        <end position="21"/>
    </location>
</feature>
<evidence type="ECO:0000313" key="3">
    <source>
        <dbReference type="Proteomes" id="UP001432062"/>
    </source>
</evidence>
<protein>
    <recommendedName>
        <fullName evidence="4">Lipoprotein</fullName>
    </recommendedName>
</protein>
<proteinExistence type="predicted"/>
<organism evidence="2 3">
    <name type="scientific">Nocardia vinacea</name>
    <dbReference type="NCBI Taxonomy" id="96468"/>
    <lineage>
        <taxon>Bacteria</taxon>
        <taxon>Bacillati</taxon>
        <taxon>Actinomycetota</taxon>
        <taxon>Actinomycetes</taxon>
        <taxon>Mycobacteriales</taxon>
        <taxon>Nocardiaceae</taxon>
        <taxon>Nocardia</taxon>
    </lineage>
</organism>
<accession>A0ABZ1YXZ0</accession>
<reference evidence="2" key="1">
    <citation type="submission" date="2022-10" db="EMBL/GenBank/DDBJ databases">
        <title>The complete genomes of actinobacterial strains from the NBC collection.</title>
        <authorList>
            <person name="Joergensen T.S."/>
            <person name="Alvarez Arevalo M."/>
            <person name="Sterndorff E.B."/>
            <person name="Faurdal D."/>
            <person name="Vuksanovic O."/>
            <person name="Mourched A.-S."/>
            <person name="Charusanti P."/>
            <person name="Shaw S."/>
            <person name="Blin K."/>
            <person name="Weber T."/>
        </authorList>
    </citation>
    <scope>NUCLEOTIDE SEQUENCE</scope>
    <source>
        <strain evidence="2">NBC_01482</strain>
    </source>
</reference>
<name>A0ABZ1YXZ0_9NOCA</name>
<keyword evidence="1" id="KW-0732">Signal</keyword>
<gene>
    <name evidence="2" type="ORF">OG563_00325</name>
</gene>
<dbReference type="EMBL" id="CP109441">
    <property type="protein sequence ID" value="WUV46745.1"/>
    <property type="molecule type" value="Genomic_DNA"/>
</dbReference>
<sequence length="179" mass="18675">MTPPKVLTAAISFAAVTAACAANPSHPAANDETQCRTVSFAPPFGTVDPCSAEAVLAATVSTVFGYRPSEQTDARVAFRAARVLMDPGFAERAESASLVWAPVSPTQWQQWRGSATAITTSAHITSDDHPTDTATTASRVLGVDLQPGDQPPIRWAVYAHATRTTAGSAWVLSGLGVLP</sequence>
<feature type="chain" id="PRO_5046960503" description="Lipoprotein" evidence="1">
    <location>
        <begin position="22"/>
        <end position="179"/>
    </location>
</feature>
<evidence type="ECO:0008006" key="4">
    <source>
        <dbReference type="Google" id="ProtNLM"/>
    </source>
</evidence>
<dbReference type="PROSITE" id="PS51257">
    <property type="entry name" value="PROKAR_LIPOPROTEIN"/>
    <property type="match status" value="1"/>
</dbReference>
<evidence type="ECO:0000313" key="2">
    <source>
        <dbReference type="EMBL" id="WUV46745.1"/>
    </source>
</evidence>
<evidence type="ECO:0000256" key="1">
    <source>
        <dbReference type="SAM" id="SignalP"/>
    </source>
</evidence>
<dbReference type="Proteomes" id="UP001432062">
    <property type="component" value="Chromosome"/>
</dbReference>
<dbReference type="RefSeq" id="WP_329410767.1">
    <property type="nucleotide sequence ID" value="NZ_CP109441.1"/>
</dbReference>
<keyword evidence="3" id="KW-1185">Reference proteome</keyword>